<evidence type="ECO:0000256" key="2">
    <source>
        <dbReference type="SAM" id="Phobius"/>
    </source>
</evidence>
<feature type="domain" description="Sporulation membrane protein YtrI C-terminal" evidence="3">
    <location>
        <begin position="80"/>
        <end position="163"/>
    </location>
</feature>
<gene>
    <name evidence="4" type="ORF">SAMN05518684_1052</name>
</gene>
<dbReference type="STRING" id="1601833.SAMN05518684_1052"/>
<accession>A0A1H9SYF5</accession>
<feature type="coiled-coil region" evidence="1">
    <location>
        <begin position="45"/>
        <end position="72"/>
    </location>
</feature>
<keyword evidence="2" id="KW-1133">Transmembrane helix</keyword>
<dbReference type="AlphaFoldDB" id="A0A1H9SYF5"/>
<evidence type="ECO:0000259" key="3">
    <source>
        <dbReference type="Pfam" id="PF26347"/>
    </source>
</evidence>
<dbReference type="OrthoDB" id="2691164at2"/>
<dbReference type="RefSeq" id="WP_093049469.1">
    <property type="nucleotide sequence ID" value="NZ_FOGT01000005.1"/>
</dbReference>
<keyword evidence="2" id="KW-0472">Membrane</keyword>
<keyword evidence="2" id="KW-0812">Transmembrane</keyword>
<organism evidence="4 5">
    <name type="scientific">Salipaludibacillus aurantiacus</name>
    <dbReference type="NCBI Taxonomy" id="1601833"/>
    <lineage>
        <taxon>Bacteria</taxon>
        <taxon>Bacillati</taxon>
        <taxon>Bacillota</taxon>
        <taxon>Bacilli</taxon>
        <taxon>Bacillales</taxon>
        <taxon>Bacillaceae</taxon>
    </lineage>
</organism>
<feature type="transmembrane region" description="Helical" evidence="2">
    <location>
        <begin position="12"/>
        <end position="34"/>
    </location>
</feature>
<sequence length="167" mass="20000">MRIPPYYRDKSWQRFFAGFFIGLLFGWTFFLYHFGGVHEKLVLEIGDQQTQIEKHEKTIAILREDKDERNKENQRLLTVQDIKIEFINEEEVKLSELTLHELRSAVESELEDVRNKDIETVANSHYFLLKTVQNKIFIINEKRYQLKVEQLFLLPSLEMRVKIVPAE</sequence>
<protein>
    <recommendedName>
        <fullName evidence="3">Sporulation membrane protein YtrI C-terminal domain-containing protein</fullName>
    </recommendedName>
</protein>
<proteinExistence type="predicted"/>
<dbReference type="NCBIfam" id="NF041479">
    <property type="entry name" value="spor_membprot_YtrI"/>
    <property type="match status" value="1"/>
</dbReference>
<evidence type="ECO:0000313" key="5">
    <source>
        <dbReference type="Proteomes" id="UP000198571"/>
    </source>
</evidence>
<reference evidence="5" key="1">
    <citation type="submission" date="2016-10" db="EMBL/GenBank/DDBJ databases">
        <authorList>
            <person name="Varghese N."/>
            <person name="Submissions S."/>
        </authorList>
    </citation>
    <scope>NUCLEOTIDE SEQUENCE [LARGE SCALE GENOMIC DNA]</scope>
    <source>
        <strain evidence="5">S9</strain>
    </source>
</reference>
<keyword evidence="1" id="KW-0175">Coiled coil</keyword>
<dbReference type="EMBL" id="FOGT01000005">
    <property type="protein sequence ID" value="SER89413.1"/>
    <property type="molecule type" value="Genomic_DNA"/>
</dbReference>
<dbReference type="Pfam" id="PF26347">
    <property type="entry name" value="YtrI_sporulation"/>
    <property type="match status" value="1"/>
</dbReference>
<keyword evidence="5" id="KW-1185">Reference proteome</keyword>
<dbReference type="InterPro" id="IPR048198">
    <property type="entry name" value="YtrI"/>
</dbReference>
<evidence type="ECO:0000313" key="4">
    <source>
        <dbReference type="EMBL" id="SER89413.1"/>
    </source>
</evidence>
<dbReference type="Proteomes" id="UP000198571">
    <property type="component" value="Unassembled WGS sequence"/>
</dbReference>
<name>A0A1H9SYF5_9BACI</name>
<evidence type="ECO:0000256" key="1">
    <source>
        <dbReference type="SAM" id="Coils"/>
    </source>
</evidence>
<dbReference type="InterPro" id="IPR058620">
    <property type="entry name" value="YtrI_C"/>
</dbReference>